<sequence>MQDMRNCYDGLLSAAAATTNSAYEFSESLRDMGTCLLEKTALNDDDESCSALSMLGNVQFELQKLLDSYRSHVILTITTPSESLLNELRTVEEMKRQCDEKRSLYEYMVAQHREKGKSKSAKLENFTSQELQAARDEYDQEATLCVFRLKSLKQGQCRSLLTQAARHHAAQLKFFRKGLQSLEAIEPHIRVIAEKQHIDYQVSGLDDGEDGEDEGVNLETNDDGELSFDYRINKKGLDAVSTSRNSMEVDQVGLPRPQVSTVENAEAILNKSLGEQIFNRETRISSYSAPIFAEKKFDPAERIREMQQSSARKYHSYVLPTPIDVKSSTSTRTNSSVMQLRPTSQTGDAQSLWHSSPLEPEKHEKGFTDDNSSVPTIAKTHLNLKAGSSNNLSVQLPPSLAQGLSRDAHNAYDAKKFKRQAFSGPLTSKPLSTKPGLSASGPITPTELPQLVSGLLTRVPTPQPSSSSPRVSPSASPPIASSPRISELHELPRPPGGLASKPVSSSTGHSAPLVFRNQELSPTNKSPAGAFSTASRLPTPPLTIPRCFSIPSSNQRATVRPVAKLLGCPELPEKTEEVTSPPLTPMSLSNNKLLSTASEVASHSGQIKGER</sequence>
<feature type="compositionally biased region" description="Basic and acidic residues" evidence="1">
    <location>
        <begin position="359"/>
        <end position="368"/>
    </location>
</feature>
<accession>A0A2R6RJV7</accession>
<evidence type="ECO:0000256" key="1">
    <source>
        <dbReference type="SAM" id="MobiDB-lite"/>
    </source>
</evidence>
<reference evidence="4" key="2">
    <citation type="journal article" date="2018" name="BMC Genomics">
        <title>A manually annotated Actinidia chinensis var. chinensis (kiwifruit) genome highlights the challenges associated with draft genomes and gene prediction in plants.</title>
        <authorList>
            <person name="Pilkington S.M."/>
            <person name="Crowhurst R."/>
            <person name="Hilario E."/>
            <person name="Nardozza S."/>
            <person name="Fraser L."/>
            <person name="Peng Y."/>
            <person name="Gunaseelan K."/>
            <person name="Simpson R."/>
            <person name="Tahir J."/>
            <person name="Deroles S.C."/>
            <person name="Templeton K."/>
            <person name="Luo Z."/>
            <person name="Davy M."/>
            <person name="Cheng C."/>
            <person name="McNeilage M."/>
            <person name="Scaglione D."/>
            <person name="Liu Y."/>
            <person name="Zhang Q."/>
            <person name="Datson P."/>
            <person name="De Silva N."/>
            <person name="Gardiner S.E."/>
            <person name="Bassett H."/>
            <person name="Chagne D."/>
            <person name="McCallum J."/>
            <person name="Dzierzon H."/>
            <person name="Deng C."/>
            <person name="Wang Y.Y."/>
            <person name="Barron L."/>
            <person name="Manako K."/>
            <person name="Bowen J."/>
            <person name="Foster T.M."/>
            <person name="Erridge Z.A."/>
            <person name="Tiffin H."/>
            <person name="Waite C.N."/>
            <person name="Davies K.M."/>
            <person name="Grierson E.P."/>
            <person name="Laing W.A."/>
            <person name="Kirk R."/>
            <person name="Chen X."/>
            <person name="Wood M."/>
            <person name="Montefiori M."/>
            <person name="Brummell D.A."/>
            <person name="Schwinn K.E."/>
            <person name="Catanach A."/>
            <person name="Fullerton C."/>
            <person name="Li D."/>
            <person name="Meiyalaghan S."/>
            <person name="Nieuwenhuizen N."/>
            <person name="Read N."/>
            <person name="Prakash R."/>
            <person name="Hunter D."/>
            <person name="Zhang H."/>
            <person name="McKenzie M."/>
            <person name="Knabel M."/>
            <person name="Harris A."/>
            <person name="Allan A.C."/>
            <person name="Gleave A."/>
            <person name="Chen A."/>
            <person name="Janssen B.J."/>
            <person name="Plunkett B."/>
            <person name="Ampomah-Dwamena C."/>
            <person name="Voogd C."/>
            <person name="Leif D."/>
            <person name="Lafferty D."/>
            <person name="Souleyre E.J.F."/>
            <person name="Varkonyi-Gasic E."/>
            <person name="Gambi F."/>
            <person name="Hanley J."/>
            <person name="Yao J.L."/>
            <person name="Cheung J."/>
            <person name="David K.M."/>
            <person name="Warren B."/>
            <person name="Marsh K."/>
            <person name="Snowden K.C."/>
            <person name="Lin-Wang K."/>
            <person name="Brian L."/>
            <person name="Martinez-Sanchez M."/>
            <person name="Wang M."/>
            <person name="Ileperuma N."/>
            <person name="Macnee N."/>
            <person name="Campin R."/>
            <person name="McAtee P."/>
            <person name="Drummond R.S.M."/>
            <person name="Espley R.V."/>
            <person name="Ireland H.S."/>
            <person name="Wu R."/>
            <person name="Atkinson R.G."/>
            <person name="Karunairetnam S."/>
            <person name="Bulley S."/>
            <person name="Chunkath S."/>
            <person name="Hanley Z."/>
            <person name="Storey R."/>
            <person name="Thrimawithana A.H."/>
            <person name="Thomson S."/>
            <person name="David C."/>
            <person name="Testolin R."/>
            <person name="Huang H."/>
            <person name="Hellens R.P."/>
            <person name="Schaffer R.J."/>
        </authorList>
    </citation>
    <scope>NUCLEOTIDE SEQUENCE [LARGE SCALE GENOMIC DNA]</scope>
    <source>
        <strain evidence="4">cv. Red5</strain>
    </source>
</reference>
<keyword evidence="4" id="KW-1185">Reference proteome</keyword>
<dbReference type="PANTHER" id="PTHR34119">
    <property type="entry name" value="HYDROXYPROLINE-RICH GLYCOPROTEIN-LIKE"/>
    <property type="match status" value="1"/>
</dbReference>
<evidence type="ECO:0000259" key="2">
    <source>
        <dbReference type="Pfam" id="PF16746"/>
    </source>
</evidence>
<reference evidence="3 4" key="1">
    <citation type="submission" date="2017-07" db="EMBL/GenBank/DDBJ databases">
        <title>An improved, manually edited Actinidia chinensis var. chinensis (kiwifruit) genome highlights the challenges associated with draft genomes and gene prediction in plants.</title>
        <authorList>
            <person name="Pilkington S."/>
            <person name="Crowhurst R."/>
            <person name="Hilario E."/>
            <person name="Nardozza S."/>
            <person name="Fraser L."/>
            <person name="Peng Y."/>
            <person name="Gunaseelan K."/>
            <person name="Simpson R."/>
            <person name="Tahir J."/>
            <person name="Deroles S."/>
            <person name="Templeton K."/>
            <person name="Luo Z."/>
            <person name="Davy M."/>
            <person name="Cheng C."/>
            <person name="Mcneilage M."/>
            <person name="Scaglione D."/>
            <person name="Liu Y."/>
            <person name="Zhang Q."/>
            <person name="Datson P."/>
            <person name="De Silva N."/>
            <person name="Gardiner S."/>
            <person name="Bassett H."/>
            <person name="Chagne D."/>
            <person name="Mccallum J."/>
            <person name="Dzierzon H."/>
            <person name="Deng C."/>
            <person name="Wang Y.-Y."/>
            <person name="Barron N."/>
            <person name="Manako K."/>
            <person name="Bowen J."/>
            <person name="Foster T."/>
            <person name="Erridge Z."/>
            <person name="Tiffin H."/>
            <person name="Waite C."/>
            <person name="Davies K."/>
            <person name="Grierson E."/>
            <person name="Laing W."/>
            <person name="Kirk R."/>
            <person name="Chen X."/>
            <person name="Wood M."/>
            <person name="Montefiori M."/>
            <person name="Brummell D."/>
            <person name="Schwinn K."/>
            <person name="Catanach A."/>
            <person name="Fullerton C."/>
            <person name="Li D."/>
            <person name="Meiyalaghan S."/>
            <person name="Nieuwenhuizen N."/>
            <person name="Read N."/>
            <person name="Prakash R."/>
            <person name="Hunter D."/>
            <person name="Zhang H."/>
            <person name="Mckenzie M."/>
            <person name="Knabel M."/>
            <person name="Harris A."/>
            <person name="Allan A."/>
            <person name="Chen A."/>
            <person name="Janssen B."/>
            <person name="Plunkett B."/>
            <person name="Dwamena C."/>
            <person name="Voogd C."/>
            <person name="Leif D."/>
            <person name="Lafferty D."/>
            <person name="Souleyre E."/>
            <person name="Varkonyi-Gasic E."/>
            <person name="Gambi F."/>
            <person name="Hanley J."/>
            <person name="Yao J.-L."/>
            <person name="Cheung J."/>
            <person name="David K."/>
            <person name="Warren B."/>
            <person name="Marsh K."/>
            <person name="Snowden K."/>
            <person name="Lin-Wang K."/>
            <person name="Brian L."/>
            <person name="Martinez-Sanchez M."/>
            <person name="Wang M."/>
            <person name="Ileperuma N."/>
            <person name="Macnee N."/>
            <person name="Campin R."/>
            <person name="Mcatee P."/>
            <person name="Drummond R."/>
            <person name="Espley R."/>
            <person name="Ireland H."/>
            <person name="Wu R."/>
            <person name="Atkinson R."/>
            <person name="Karunairetnam S."/>
            <person name="Bulley S."/>
            <person name="Chunkath S."/>
            <person name="Hanley Z."/>
            <person name="Storey R."/>
            <person name="Thrimawithana A."/>
            <person name="Thomson S."/>
            <person name="David C."/>
            <person name="Testolin R."/>
        </authorList>
    </citation>
    <scope>NUCLEOTIDE SEQUENCE [LARGE SCALE GENOMIC DNA]</scope>
    <source>
        <strain evidence="4">cv. Red5</strain>
        <tissue evidence="3">Young leaf</tissue>
    </source>
</reference>
<dbReference type="Pfam" id="PF16746">
    <property type="entry name" value="BAR_3"/>
    <property type="match status" value="1"/>
</dbReference>
<evidence type="ECO:0000313" key="4">
    <source>
        <dbReference type="Proteomes" id="UP000241394"/>
    </source>
</evidence>
<dbReference type="STRING" id="1590841.A0A2R6RJV7"/>
<feature type="compositionally biased region" description="Polar residues" evidence="1">
    <location>
        <begin position="518"/>
        <end position="536"/>
    </location>
</feature>
<dbReference type="SUPFAM" id="SSF103657">
    <property type="entry name" value="BAR/IMD domain-like"/>
    <property type="match status" value="1"/>
</dbReference>
<feature type="compositionally biased region" description="Polar residues" evidence="1">
    <location>
        <begin position="326"/>
        <end position="354"/>
    </location>
</feature>
<feature type="region of interest" description="Disordered" evidence="1">
    <location>
        <begin position="421"/>
        <end position="538"/>
    </location>
</feature>
<dbReference type="InParanoid" id="A0A2R6RJV7"/>
<dbReference type="Gramene" id="PSS30309">
    <property type="protein sequence ID" value="PSS30309"/>
    <property type="gene ID" value="CEY00_Acc05548"/>
</dbReference>
<name>A0A2R6RJV7_ACTCC</name>
<dbReference type="CDD" id="cd07307">
    <property type="entry name" value="BAR"/>
    <property type="match status" value="1"/>
</dbReference>
<dbReference type="OMA" id="DGNEIEC"/>
<feature type="compositionally biased region" description="Low complexity" evidence="1">
    <location>
        <begin position="457"/>
        <end position="485"/>
    </location>
</feature>
<dbReference type="Proteomes" id="UP000241394">
    <property type="component" value="Chromosome LG5"/>
</dbReference>
<dbReference type="EMBL" id="NKQK01000005">
    <property type="protein sequence ID" value="PSS30309.1"/>
    <property type="molecule type" value="Genomic_DNA"/>
</dbReference>
<organism evidence="3 4">
    <name type="scientific">Actinidia chinensis var. chinensis</name>
    <name type="common">Chinese soft-hair kiwi</name>
    <dbReference type="NCBI Taxonomy" id="1590841"/>
    <lineage>
        <taxon>Eukaryota</taxon>
        <taxon>Viridiplantae</taxon>
        <taxon>Streptophyta</taxon>
        <taxon>Embryophyta</taxon>
        <taxon>Tracheophyta</taxon>
        <taxon>Spermatophyta</taxon>
        <taxon>Magnoliopsida</taxon>
        <taxon>eudicotyledons</taxon>
        <taxon>Gunneridae</taxon>
        <taxon>Pentapetalae</taxon>
        <taxon>asterids</taxon>
        <taxon>Ericales</taxon>
        <taxon>Actinidiaceae</taxon>
        <taxon>Actinidia</taxon>
    </lineage>
</organism>
<dbReference type="PANTHER" id="PTHR34119:SF21">
    <property type="entry name" value="BAR DOMAIN-CONTAINING PROTEIN"/>
    <property type="match status" value="1"/>
</dbReference>
<feature type="domain" description="BAR" evidence="2">
    <location>
        <begin position="10"/>
        <end position="194"/>
    </location>
</feature>
<dbReference type="AlphaFoldDB" id="A0A2R6RJV7"/>
<dbReference type="InterPro" id="IPR004148">
    <property type="entry name" value="BAR_dom"/>
</dbReference>
<feature type="region of interest" description="Disordered" evidence="1">
    <location>
        <begin position="573"/>
        <end position="611"/>
    </location>
</feature>
<feature type="region of interest" description="Disordered" evidence="1">
    <location>
        <begin position="325"/>
        <end position="373"/>
    </location>
</feature>
<evidence type="ECO:0000313" key="3">
    <source>
        <dbReference type="EMBL" id="PSS30309.1"/>
    </source>
</evidence>
<protein>
    <submittedName>
        <fullName evidence="3">BAR domain protein</fullName>
    </submittedName>
</protein>
<dbReference type="Gene3D" id="1.20.1270.60">
    <property type="entry name" value="Arfaptin homology (AH) domain/BAR domain"/>
    <property type="match status" value="1"/>
</dbReference>
<dbReference type="InterPro" id="IPR027267">
    <property type="entry name" value="AH/BAR_dom_sf"/>
</dbReference>
<dbReference type="OrthoDB" id="1925034at2759"/>
<proteinExistence type="predicted"/>
<feature type="compositionally biased region" description="Polar residues" evidence="1">
    <location>
        <begin position="586"/>
        <end position="605"/>
    </location>
</feature>
<dbReference type="FunCoup" id="A0A2R6RJV7">
    <property type="interactions" value="3302"/>
</dbReference>
<dbReference type="GO" id="GO:0005737">
    <property type="term" value="C:cytoplasm"/>
    <property type="evidence" value="ECO:0007669"/>
    <property type="project" value="InterPro"/>
</dbReference>
<gene>
    <name evidence="3" type="ORF">CEY00_Acc05548</name>
</gene>
<dbReference type="InterPro" id="IPR037488">
    <property type="entry name" value="At2g33490-like"/>
</dbReference>
<comment type="caution">
    <text evidence="3">The sequence shown here is derived from an EMBL/GenBank/DDBJ whole genome shotgun (WGS) entry which is preliminary data.</text>
</comment>